<dbReference type="RefSeq" id="WP_041881937.1">
    <property type="nucleotide sequence ID" value="NZ_JXRA01000045.1"/>
</dbReference>
<evidence type="ECO:0000256" key="3">
    <source>
        <dbReference type="RuleBase" id="RU000363"/>
    </source>
</evidence>
<evidence type="ECO:0000313" key="5">
    <source>
        <dbReference type="Proteomes" id="UP000032049"/>
    </source>
</evidence>
<dbReference type="AlphaFoldDB" id="A0A0D0F631"/>
<dbReference type="PANTHER" id="PTHR43976">
    <property type="entry name" value="SHORT CHAIN DEHYDROGENASE"/>
    <property type="match status" value="1"/>
</dbReference>
<name>A0A0D0F631_9SPHI</name>
<feature type="non-terminal residue" evidence="4">
    <location>
        <position position="258"/>
    </location>
</feature>
<dbReference type="InterPro" id="IPR002347">
    <property type="entry name" value="SDR_fam"/>
</dbReference>
<evidence type="ECO:0008006" key="6">
    <source>
        <dbReference type="Google" id="ProtNLM"/>
    </source>
</evidence>
<dbReference type="Pfam" id="PF00106">
    <property type="entry name" value="adh_short"/>
    <property type="match status" value="1"/>
</dbReference>
<dbReference type="CDD" id="cd05374">
    <property type="entry name" value="17beta-HSD-like_SDR_c"/>
    <property type="match status" value="1"/>
</dbReference>
<organism evidence="4 5">
    <name type="scientific">Pedobacter lusitanus</name>
    <dbReference type="NCBI Taxonomy" id="1503925"/>
    <lineage>
        <taxon>Bacteria</taxon>
        <taxon>Pseudomonadati</taxon>
        <taxon>Bacteroidota</taxon>
        <taxon>Sphingobacteriia</taxon>
        <taxon>Sphingobacteriales</taxon>
        <taxon>Sphingobacteriaceae</taxon>
        <taxon>Pedobacter</taxon>
    </lineage>
</organism>
<dbReference type="InterPro" id="IPR020904">
    <property type="entry name" value="Sc_DH/Rdtase_CS"/>
</dbReference>
<dbReference type="OrthoDB" id="822355at2"/>
<dbReference type="InterPro" id="IPR051911">
    <property type="entry name" value="SDR_oxidoreductase"/>
</dbReference>
<gene>
    <name evidence="4" type="ORF">TH53_11195</name>
</gene>
<sequence>MRTEQKVWLVTGVSGGLGKELAKKIHESGDIIIGTVRNEEDKKRFELDFPERSKAVFLDLADTAAMSAVVAESLKAFGKIDVLVNNAGYGLFGFVEEATEAELRHQIDISFIGVWKLIKEVLPSMRKRGKGHIIQISSRVGIAAGTGGGLYAAGKFALEGMSEALAQEVAPFGIKVTLAEPGPLRTDFFGRSVVFTAEEIPEYKSAVADIRERSRKVNGTQGGDPAKVAAVIVEISKLENPPLRLPFTQATIDSLEQK</sequence>
<dbReference type="InterPro" id="IPR036291">
    <property type="entry name" value="NAD(P)-bd_dom_sf"/>
</dbReference>
<comment type="similarity">
    <text evidence="1 3">Belongs to the short-chain dehydrogenases/reductases (SDR) family.</text>
</comment>
<dbReference type="GO" id="GO:0016491">
    <property type="term" value="F:oxidoreductase activity"/>
    <property type="evidence" value="ECO:0007669"/>
    <property type="project" value="UniProtKB-KW"/>
</dbReference>
<dbReference type="STRING" id="1503925.TH53_11195"/>
<accession>A0A0D0F631</accession>
<evidence type="ECO:0000256" key="2">
    <source>
        <dbReference type="ARBA" id="ARBA00023002"/>
    </source>
</evidence>
<dbReference type="PRINTS" id="PR00080">
    <property type="entry name" value="SDRFAMILY"/>
</dbReference>
<dbReference type="EMBL" id="JXRA01000045">
    <property type="protein sequence ID" value="KIO77093.1"/>
    <property type="molecule type" value="Genomic_DNA"/>
</dbReference>
<reference evidence="4 5" key="1">
    <citation type="submission" date="2015-01" db="EMBL/GenBank/DDBJ databases">
        <title>Draft genome sequence of Pedobacter sp. NL19 isolated from sludge of an effluent treatment pond in an abandoned uranium mine.</title>
        <authorList>
            <person name="Santos T."/>
            <person name="Caetano T."/>
            <person name="Covas C."/>
            <person name="Cruz A."/>
            <person name="Mendo S."/>
        </authorList>
    </citation>
    <scope>NUCLEOTIDE SEQUENCE [LARGE SCALE GENOMIC DNA]</scope>
    <source>
        <strain evidence="4 5">NL19</strain>
    </source>
</reference>
<dbReference type="Proteomes" id="UP000032049">
    <property type="component" value="Unassembled WGS sequence"/>
</dbReference>
<protein>
    <recommendedName>
        <fullName evidence="6">3-oxoacyl-[acyl-carrier-protein] reductase</fullName>
    </recommendedName>
</protein>
<dbReference type="PANTHER" id="PTHR43976:SF16">
    <property type="entry name" value="SHORT-CHAIN DEHYDROGENASE_REDUCTASE FAMILY PROTEIN"/>
    <property type="match status" value="1"/>
</dbReference>
<comment type="caution">
    <text evidence="4">The sequence shown here is derived from an EMBL/GenBank/DDBJ whole genome shotgun (WGS) entry which is preliminary data.</text>
</comment>
<dbReference type="PROSITE" id="PS00061">
    <property type="entry name" value="ADH_SHORT"/>
    <property type="match status" value="1"/>
</dbReference>
<dbReference type="Gene3D" id="3.40.50.720">
    <property type="entry name" value="NAD(P)-binding Rossmann-like Domain"/>
    <property type="match status" value="1"/>
</dbReference>
<keyword evidence="2" id="KW-0560">Oxidoreductase</keyword>
<dbReference type="PRINTS" id="PR00081">
    <property type="entry name" value="GDHRDH"/>
</dbReference>
<evidence type="ECO:0000313" key="4">
    <source>
        <dbReference type="EMBL" id="KIO77093.1"/>
    </source>
</evidence>
<evidence type="ECO:0000256" key="1">
    <source>
        <dbReference type="ARBA" id="ARBA00006484"/>
    </source>
</evidence>
<proteinExistence type="inferred from homology"/>
<keyword evidence="5" id="KW-1185">Reference proteome</keyword>
<dbReference type="SUPFAM" id="SSF51735">
    <property type="entry name" value="NAD(P)-binding Rossmann-fold domains"/>
    <property type="match status" value="1"/>
</dbReference>